<protein>
    <recommendedName>
        <fullName evidence="8">Exonuclease domain-containing protein</fullName>
    </recommendedName>
</protein>
<keyword evidence="6" id="KW-0460">Magnesium</keyword>
<evidence type="ECO:0000256" key="7">
    <source>
        <dbReference type="ARBA" id="ARBA00025769"/>
    </source>
</evidence>
<dbReference type="OrthoDB" id="10250935at2759"/>
<comment type="similarity">
    <text evidence="7">Belongs to the exonuclease superfamily. TREX family.</text>
</comment>
<dbReference type="GO" id="GO:0005737">
    <property type="term" value="C:cytoplasm"/>
    <property type="evidence" value="ECO:0007669"/>
    <property type="project" value="TreeGrafter"/>
</dbReference>
<evidence type="ECO:0000256" key="2">
    <source>
        <dbReference type="ARBA" id="ARBA00022722"/>
    </source>
</evidence>
<evidence type="ECO:0000313" key="9">
    <source>
        <dbReference type="EMBL" id="TVU14771.1"/>
    </source>
</evidence>
<keyword evidence="10" id="KW-1185">Reference proteome</keyword>
<dbReference type="Gene3D" id="3.30.420.10">
    <property type="entry name" value="Ribonuclease H-like superfamily/Ribonuclease H"/>
    <property type="match status" value="1"/>
</dbReference>
<dbReference type="AlphaFoldDB" id="A0A5J9TVU6"/>
<dbReference type="EMBL" id="RWGY01000031">
    <property type="protein sequence ID" value="TVU14771.1"/>
    <property type="molecule type" value="Genomic_DNA"/>
</dbReference>
<dbReference type="FunFam" id="3.30.420.10:FF:000081">
    <property type="entry name" value="Exonuclease DPD1 chloroplastic/mitochondrial"/>
    <property type="match status" value="1"/>
</dbReference>
<proteinExistence type="inferred from homology"/>
<dbReference type="Proteomes" id="UP000324897">
    <property type="component" value="Unassembled WGS sequence"/>
</dbReference>
<organism evidence="9 10">
    <name type="scientific">Eragrostis curvula</name>
    <name type="common">weeping love grass</name>
    <dbReference type="NCBI Taxonomy" id="38414"/>
    <lineage>
        <taxon>Eukaryota</taxon>
        <taxon>Viridiplantae</taxon>
        <taxon>Streptophyta</taxon>
        <taxon>Embryophyta</taxon>
        <taxon>Tracheophyta</taxon>
        <taxon>Spermatophyta</taxon>
        <taxon>Magnoliopsida</taxon>
        <taxon>Liliopsida</taxon>
        <taxon>Poales</taxon>
        <taxon>Poaceae</taxon>
        <taxon>PACMAD clade</taxon>
        <taxon>Chloridoideae</taxon>
        <taxon>Eragrostideae</taxon>
        <taxon>Eragrostidinae</taxon>
        <taxon>Eragrostis</taxon>
    </lineage>
</organism>
<name>A0A5J9TVU6_9POAL</name>
<reference evidence="9 10" key="1">
    <citation type="journal article" date="2019" name="Sci. Rep.">
        <title>A high-quality genome of Eragrostis curvula grass provides insights into Poaceae evolution and supports new strategies to enhance forage quality.</title>
        <authorList>
            <person name="Carballo J."/>
            <person name="Santos B.A.C.M."/>
            <person name="Zappacosta D."/>
            <person name="Garbus I."/>
            <person name="Selva J.P."/>
            <person name="Gallo C.A."/>
            <person name="Diaz A."/>
            <person name="Albertini E."/>
            <person name="Caccamo M."/>
            <person name="Echenique V."/>
        </authorList>
    </citation>
    <scope>NUCLEOTIDE SEQUENCE [LARGE SCALE GENOMIC DNA]</scope>
    <source>
        <strain evidence="10">cv. Victoria</strain>
        <tissue evidence="9">Leaf</tissue>
    </source>
</reference>
<comment type="cofactor">
    <cofactor evidence="1">
        <name>Mg(2+)</name>
        <dbReference type="ChEBI" id="CHEBI:18420"/>
    </cofactor>
</comment>
<dbReference type="PANTHER" id="PTHR13058">
    <property type="entry name" value="THREE PRIME REPAIR EXONUCLEASE 1, 2"/>
    <property type="match status" value="1"/>
</dbReference>
<dbReference type="GO" id="GO:0046872">
    <property type="term" value="F:metal ion binding"/>
    <property type="evidence" value="ECO:0007669"/>
    <property type="project" value="UniProtKB-KW"/>
</dbReference>
<comment type="caution">
    <text evidence="9">The sequence shown here is derived from an EMBL/GenBank/DDBJ whole genome shotgun (WGS) entry which is preliminary data.</text>
</comment>
<keyword evidence="3" id="KW-0479">Metal-binding</keyword>
<gene>
    <name evidence="9" type="ORF">EJB05_38264</name>
</gene>
<evidence type="ECO:0000259" key="8">
    <source>
        <dbReference type="SMART" id="SM00479"/>
    </source>
</evidence>
<evidence type="ECO:0000256" key="1">
    <source>
        <dbReference type="ARBA" id="ARBA00001946"/>
    </source>
</evidence>
<dbReference type="Pfam" id="PF00929">
    <property type="entry name" value="RNase_T"/>
    <property type="match status" value="1"/>
</dbReference>
<accession>A0A5J9TVU6</accession>
<keyword evidence="4" id="KW-0378">Hydrolase</keyword>
<sequence length="295" mass="33619">MSVALRFSLLRNSLGISCPVRFFKQHAGISSAKWLDPRIFERRHFTTGVQTLETKFTGAPSWPKADSSSCVPGIQSLFLQQTTEHEQPGTVLVFDIETTGFLHKDHRIIEFALRDLSGGKNCTFETLINPERDVPRFATAITRIDTELVCRPEIPRFKDVLPVLLAYVRSRQAPGKPVLWVAHNAKNFDVPFLVHEFRLCSADIPSDWFFIDSLSLARKLVNSEVKSSGEKRRLINLEALREHYGILSEGTAHRAMRDVTILCQVIQKITFDLKLTYEGLWNESIRATDCRKLSY</sequence>
<feature type="domain" description="Exonuclease" evidence="8">
    <location>
        <begin position="90"/>
        <end position="275"/>
    </location>
</feature>
<dbReference type="Gramene" id="TVU14771">
    <property type="protein sequence ID" value="TVU14771"/>
    <property type="gene ID" value="EJB05_38264"/>
</dbReference>
<dbReference type="GO" id="GO:0008296">
    <property type="term" value="F:3'-5'-DNA exonuclease activity"/>
    <property type="evidence" value="ECO:0007669"/>
    <property type="project" value="TreeGrafter"/>
</dbReference>
<dbReference type="InterPro" id="IPR040393">
    <property type="entry name" value="TREX1/2"/>
</dbReference>
<evidence type="ECO:0000256" key="4">
    <source>
        <dbReference type="ARBA" id="ARBA00022801"/>
    </source>
</evidence>
<dbReference type="PANTHER" id="PTHR13058:SF26">
    <property type="entry name" value="OS04G0623400 PROTEIN"/>
    <property type="match status" value="1"/>
</dbReference>
<dbReference type="CDD" id="cd06127">
    <property type="entry name" value="DEDDh"/>
    <property type="match status" value="1"/>
</dbReference>
<dbReference type="GO" id="GO:0003676">
    <property type="term" value="F:nucleic acid binding"/>
    <property type="evidence" value="ECO:0007669"/>
    <property type="project" value="InterPro"/>
</dbReference>
<evidence type="ECO:0000313" key="10">
    <source>
        <dbReference type="Proteomes" id="UP000324897"/>
    </source>
</evidence>
<keyword evidence="5" id="KW-0269">Exonuclease</keyword>
<dbReference type="InterPro" id="IPR012337">
    <property type="entry name" value="RNaseH-like_sf"/>
</dbReference>
<evidence type="ECO:0000256" key="6">
    <source>
        <dbReference type="ARBA" id="ARBA00022842"/>
    </source>
</evidence>
<dbReference type="InterPro" id="IPR036397">
    <property type="entry name" value="RNaseH_sf"/>
</dbReference>
<dbReference type="InterPro" id="IPR013520">
    <property type="entry name" value="Ribonucl_H"/>
</dbReference>
<evidence type="ECO:0000256" key="5">
    <source>
        <dbReference type="ARBA" id="ARBA00022839"/>
    </source>
</evidence>
<evidence type="ECO:0000256" key="3">
    <source>
        <dbReference type="ARBA" id="ARBA00022723"/>
    </source>
</evidence>
<dbReference type="GO" id="GO:0006308">
    <property type="term" value="P:DNA catabolic process"/>
    <property type="evidence" value="ECO:0007669"/>
    <property type="project" value="TreeGrafter"/>
</dbReference>
<keyword evidence="2" id="KW-0540">Nuclease</keyword>
<dbReference type="SUPFAM" id="SSF53098">
    <property type="entry name" value="Ribonuclease H-like"/>
    <property type="match status" value="1"/>
</dbReference>
<dbReference type="SMART" id="SM00479">
    <property type="entry name" value="EXOIII"/>
    <property type="match status" value="1"/>
</dbReference>